<dbReference type="InterPro" id="IPR017452">
    <property type="entry name" value="GPCR_Rhodpsn_7TM"/>
</dbReference>
<keyword evidence="2 5" id="KW-0812">Transmembrane</keyword>
<proteinExistence type="predicted"/>
<protein>
    <recommendedName>
        <fullName evidence="6">G-protein coupled receptors family 1 profile domain-containing protein</fullName>
    </recommendedName>
</protein>
<dbReference type="Ensembl" id="ENSCINT00000023325.2">
    <property type="protein sequence ID" value="ENSCINP00000023079.2"/>
    <property type="gene ID" value="ENSCING00000012336.2"/>
</dbReference>
<reference evidence="7" key="2">
    <citation type="submission" date="2025-08" db="UniProtKB">
        <authorList>
            <consortium name="Ensembl"/>
        </authorList>
    </citation>
    <scope>IDENTIFICATION</scope>
</reference>
<evidence type="ECO:0000256" key="2">
    <source>
        <dbReference type="ARBA" id="ARBA00022692"/>
    </source>
</evidence>
<dbReference type="PROSITE" id="PS50262">
    <property type="entry name" value="G_PROTEIN_RECEP_F1_2"/>
    <property type="match status" value="1"/>
</dbReference>
<evidence type="ECO:0000259" key="6">
    <source>
        <dbReference type="PROSITE" id="PS50262"/>
    </source>
</evidence>
<dbReference type="HOGENOM" id="CLU_1464414_0_0_1"/>
<evidence type="ECO:0000256" key="1">
    <source>
        <dbReference type="ARBA" id="ARBA00004370"/>
    </source>
</evidence>
<evidence type="ECO:0000256" key="4">
    <source>
        <dbReference type="ARBA" id="ARBA00023136"/>
    </source>
</evidence>
<keyword evidence="4 5" id="KW-0472">Membrane</keyword>
<dbReference type="SUPFAM" id="SSF81321">
    <property type="entry name" value="Family A G protein-coupled receptor-like"/>
    <property type="match status" value="1"/>
</dbReference>
<keyword evidence="8" id="KW-1185">Reference proteome</keyword>
<keyword evidence="3 5" id="KW-1133">Transmembrane helix</keyword>
<organism evidence="7 8">
    <name type="scientific">Ciona intestinalis</name>
    <name type="common">Transparent sea squirt</name>
    <name type="synonym">Ascidia intestinalis</name>
    <dbReference type="NCBI Taxonomy" id="7719"/>
    <lineage>
        <taxon>Eukaryota</taxon>
        <taxon>Metazoa</taxon>
        <taxon>Chordata</taxon>
        <taxon>Tunicata</taxon>
        <taxon>Ascidiacea</taxon>
        <taxon>Phlebobranchia</taxon>
        <taxon>Cionidae</taxon>
        <taxon>Ciona</taxon>
    </lineage>
</organism>
<sequence>MVYFRLCNVTNEHKVLERVTRKSRFDELCRVFNNGNDDEIRNLGKKYKIFGAGIEADERQLTVKACDFINDYYNEKTALNATLSYPRYTEWLIHSVPFNLPVACGFTRERYNSSSTPSSYNCLATSHVASLYVTYFIDSCILTLIVISNIVILTVTWNTKSMHTAHGLFRSSLASADLIIAIVVG</sequence>
<accession>F7ABI9</accession>
<feature type="transmembrane region" description="Helical" evidence="5">
    <location>
        <begin position="132"/>
        <end position="155"/>
    </location>
</feature>
<evidence type="ECO:0000256" key="3">
    <source>
        <dbReference type="ARBA" id="ARBA00022989"/>
    </source>
</evidence>
<dbReference type="InParanoid" id="F7ABI9"/>
<dbReference type="Gene3D" id="1.20.1070.10">
    <property type="entry name" value="Rhodopsin 7-helix transmembrane proteins"/>
    <property type="match status" value="1"/>
</dbReference>
<evidence type="ECO:0000313" key="7">
    <source>
        <dbReference type="Ensembl" id="ENSCINP00000023079.2"/>
    </source>
</evidence>
<reference evidence="7" key="3">
    <citation type="submission" date="2025-09" db="UniProtKB">
        <authorList>
            <consortium name="Ensembl"/>
        </authorList>
    </citation>
    <scope>IDENTIFICATION</scope>
</reference>
<evidence type="ECO:0000256" key="5">
    <source>
        <dbReference type="SAM" id="Phobius"/>
    </source>
</evidence>
<comment type="subcellular location">
    <subcellularLocation>
        <location evidence="1">Membrane</location>
    </subcellularLocation>
</comment>
<reference evidence="8" key="1">
    <citation type="journal article" date="2002" name="Science">
        <title>The draft genome of Ciona intestinalis: insights into chordate and vertebrate origins.</title>
        <authorList>
            <person name="Dehal P."/>
            <person name="Satou Y."/>
            <person name="Campbell R.K."/>
            <person name="Chapman J."/>
            <person name="Degnan B."/>
            <person name="De Tomaso A."/>
            <person name="Davidson B."/>
            <person name="Di Gregorio A."/>
            <person name="Gelpke M."/>
            <person name="Goodstein D.M."/>
            <person name="Harafuji N."/>
            <person name="Hastings K.E."/>
            <person name="Ho I."/>
            <person name="Hotta K."/>
            <person name="Huang W."/>
            <person name="Kawashima T."/>
            <person name="Lemaire P."/>
            <person name="Martinez D."/>
            <person name="Meinertzhagen I.A."/>
            <person name="Necula S."/>
            <person name="Nonaka M."/>
            <person name="Putnam N."/>
            <person name="Rash S."/>
            <person name="Saiga H."/>
            <person name="Satake M."/>
            <person name="Terry A."/>
            <person name="Yamada L."/>
            <person name="Wang H.G."/>
            <person name="Awazu S."/>
            <person name="Azumi K."/>
            <person name="Boore J."/>
            <person name="Branno M."/>
            <person name="Chin-Bow S."/>
            <person name="DeSantis R."/>
            <person name="Doyle S."/>
            <person name="Francino P."/>
            <person name="Keys D.N."/>
            <person name="Haga S."/>
            <person name="Hayashi H."/>
            <person name="Hino K."/>
            <person name="Imai K.S."/>
            <person name="Inaba K."/>
            <person name="Kano S."/>
            <person name="Kobayashi K."/>
            <person name="Kobayashi M."/>
            <person name="Lee B.I."/>
            <person name="Makabe K.W."/>
            <person name="Manohar C."/>
            <person name="Matassi G."/>
            <person name="Medina M."/>
            <person name="Mochizuki Y."/>
            <person name="Mount S."/>
            <person name="Morishita T."/>
            <person name="Miura S."/>
            <person name="Nakayama A."/>
            <person name="Nishizaka S."/>
            <person name="Nomoto H."/>
            <person name="Ohta F."/>
            <person name="Oishi K."/>
            <person name="Rigoutsos I."/>
            <person name="Sano M."/>
            <person name="Sasaki A."/>
            <person name="Sasakura Y."/>
            <person name="Shoguchi E."/>
            <person name="Shin-i T."/>
            <person name="Spagnuolo A."/>
            <person name="Stainier D."/>
            <person name="Suzuki M.M."/>
            <person name="Tassy O."/>
            <person name="Takatori N."/>
            <person name="Tokuoka M."/>
            <person name="Yagi K."/>
            <person name="Yoshizaki F."/>
            <person name="Wada S."/>
            <person name="Zhang C."/>
            <person name="Hyatt P.D."/>
            <person name="Larimer F."/>
            <person name="Detter C."/>
            <person name="Doggett N."/>
            <person name="Glavina T."/>
            <person name="Hawkins T."/>
            <person name="Richardson P."/>
            <person name="Lucas S."/>
            <person name="Kohara Y."/>
            <person name="Levine M."/>
            <person name="Satoh N."/>
            <person name="Rokhsar D.S."/>
        </authorList>
    </citation>
    <scope>NUCLEOTIDE SEQUENCE [LARGE SCALE GENOMIC DNA]</scope>
</reference>
<feature type="domain" description="G-protein coupled receptors family 1 profile" evidence="6">
    <location>
        <begin position="148"/>
        <end position="185"/>
    </location>
</feature>
<name>F7ABI9_CIOIN</name>
<dbReference type="GO" id="GO:0016020">
    <property type="term" value="C:membrane"/>
    <property type="evidence" value="ECO:0007669"/>
    <property type="project" value="UniProtKB-SubCell"/>
</dbReference>
<dbReference type="AlphaFoldDB" id="F7ABI9"/>
<evidence type="ECO:0000313" key="8">
    <source>
        <dbReference type="Proteomes" id="UP000008144"/>
    </source>
</evidence>
<dbReference type="Proteomes" id="UP000008144">
    <property type="component" value="Unassembled WGS sequence"/>
</dbReference>